<dbReference type="STRING" id="1094619.G4ZGP7"/>
<dbReference type="OMA" id="AKIRYTQ"/>
<dbReference type="AlphaFoldDB" id="G4ZGP7"/>
<evidence type="ECO:0000313" key="2">
    <source>
        <dbReference type="EMBL" id="EGZ17129.1"/>
    </source>
</evidence>
<evidence type="ECO:0000256" key="1">
    <source>
        <dbReference type="SAM" id="Coils"/>
    </source>
</evidence>
<dbReference type="EMBL" id="JH159154">
    <property type="protein sequence ID" value="EGZ17129.1"/>
    <property type="molecule type" value="Genomic_DNA"/>
</dbReference>
<dbReference type="Proteomes" id="UP000002640">
    <property type="component" value="Unassembled WGS sequence"/>
</dbReference>
<feature type="coiled-coil region" evidence="1">
    <location>
        <begin position="40"/>
        <end position="74"/>
    </location>
</feature>
<sequence length="307" mass="35525">MMQAEMELMESIKLNERNVATVNARIKHFKELVAQERARYKALKGALAEDANELQNLEEKQVVAEAKHRQFQDAVAQRESEVQVLRSRFQQQRAAMLSLRHQIMESTAQLQKLSQSKEVVEMETHKLGAALGECAEPTEQRTSRQKLRAKIRYTQQFIAQMEEETSQLVEKRTTLEAEVLKCEQEAHKLRESIFYKEKETEVLFSRLREDTLRVARENGKLEGKLKAKRRKFRLKTKNEISSLKRRISFITSELERGQMTNEDALSVIDALSAKREALEGRYACPNLSYARFVLTVHATYLGQAPRA</sequence>
<feature type="coiled-coil region" evidence="1">
    <location>
        <begin position="158"/>
        <end position="192"/>
    </location>
</feature>
<dbReference type="GeneID" id="20657571"/>
<dbReference type="RefSeq" id="XP_009526187.1">
    <property type="nucleotide sequence ID" value="XM_009527892.1"/>
</dbReference>
<protein>
    <submittedName>
        <fullName evidence="2">Uncharacterized protein</fullName>
    </submittedName>
</protein>
<dbReference type="SMR" id="G4ZGP7"/>
<keyword evidence="3" id="KW-1185">Reference proteome</keyword>
<accession>G4ZGP7</accession>
<gene>
    <name evidence="2" type="ORF">PHYSODRAFT_498521</name>
</gene>
<evidence type="ECO:0000313" key="3">
    <source>
        <dbReference type="Proteomes" id="UP000002640"/>
    </source>
</evidence>
<organism evidence="2 3">
    <name type="scientific">Phytophthora sojae (strain P6497)</name>
    <name type="common">Soybean stem and root rot agent</name>
    <name type="synonym">Phytophthora megasperma f. sp. glycines</name>
    <dbReference type="NCBI Taxonomy" id="1094619"/>
    <lineage>
        <taxon>Eukaryota</taxon>
        <taxon>Sar</taxon>
        <taxon>Stramenopiles</taxon>
        <taxon>Oomycota</taxon>
        <taxon>Peronosporomycetes</taxon>
        <taxon>Peronosporales</taxon>
        <taxon>Peronosporaceae</taxon>
        <taxon>Phytophthora</taxon>
    </lineage>
</organism>
<dbReference type="InParanoid" id="G4ZGP7"/>
<proteinExistence type="predicted"/>
<keyword evidence="1" id="KW-0175">Coiled coil</keyword>
<reference evidence="2 3" key="1">
    <citation type="journal article" date="2006" name="Science">
        <title>Phytophthora genome sequences uncover evolutionary origins and mechanisms of pathogenesis.</title>
        <authorList>
            <person name="Tyler B.M."/>
            <person name="Tripathy S."/>
            <person name="Zhang X."/>
            <person name="Dehal P."/>
            <person name="Jiang R.H."/>
            <person name="Aerts A."/>
            <person name="Arredondo F.D."/>
            <person name="Baxter L."/>
            <person name="Bensasson D."/>
            <person name="Beynon J.L."/>
            <person name="Chapman J."/>
            <person name="Damasceno C.M."/>
            <person name="Dorrance A.E."/>
            <person name="Dou D."/>
            <person name="Dickerman A.W."/>
            <person name="Dubchak I.L."/>
            <person name="Garbelotto M."/>
            <person name="Gijzen M."/>
            <person name="Gordon S.G."/>
            <person name="Govers F."/>
            <person name="Grunwald N.J."/>
            <person name="Huang W."/>
            <person name="Ivors K.L."/>
            <person name="Jones R.W."/>
            <person name="Kamoun S."/>
            <person name="Krampis K."/>
            <person name="Lamour K.H."/>
            <person name="Lee M.K."/>
            <person name="McDonald W.H."/>
            <person name="Medina M."/>
            <person name="Meijer H.J."/>
            <person name="Nordberg E.K."/>
            <person name="Maclean D.J."/>
            <person name="Ospina-Giraldo M.D."/>
            <person name="Morris P.F."/>
            <person name="Phuntumart V."/>
            <person name="Putnam N.H."/>
            <person name="Rash S."/>
            <person name="Rose J.K."/>
            <person name="Sakihama Y."/>
            <person name="Salamov A.A."/>
            <person name="Savidor A."/>
            <person name="Scheuring C.F."/>
            <person name="Smith B.M."/>
            <person name="Sobral B.W."/>
            <person name="Terry A."/>
            <person name="Torto-Alalibo T.A."/>
            <person name="Win J."/>
            <person name="Xu Z."/>
            <person name="Zhang H."/>
            <person name="Grigoriev I.V."/>
            <person name="Rokhsar D.S."/>
            <person name="Boore J.L."/>
        </authorList>
    </citation>
    <scope>NUCLEOTIDE SEQUENCE [LARGE SCALE GENOMIC DNA]</scope>
    <source>
        <strain evidence="2 3">P6497</strain>
    </source>
</reference>
<name>G4ZGP7_PHYSP</name>
<dbReference type="KEGG" id="psoj:PHYSODRAFT_498521"/>